<reference evidence="1 2" key="1">
    <citation type="submission" date="2018-08" db="EMBL/GenBank/DDBJ databases">
        <title>A genome reference for cultivated species of the human gut microbiota.</title>
        <authorList>
            <person name="Zou Y."/>
            <person name="Xue W."/>
            <person name="Luo G."/>
        </authorList>
    </citation>
    <scope>NUCLEOTIDE SEQUENCE [LARGE SCALE GENOMIC DNA]</scope>
    <source>
        <strain evidence="1 2">AM25-16</strain>
    </source>
</reference>
<dbReference type="EMBL" id="QRHJ01000038">
    <property type="protein sequence ID" value="RHF73147.1"/>
    <property type="molecule type" value="Genomic_DNA"/>
</dbReference>
<gene>
    <name evidence="1" type="ORF">DW668_12680</name>
</gene>
<evidence type="ECO:0000313" key="2">
    <source>
        <dbReference type="Proteomes" id="UP000283762"/>
    </source>
</evidence>
<name>A0A414PX25_BACSE</name>
<dbReference type="AlphaFoldDB" id="A0A414PX25"/>
<proteinExistence type="predicted"/>
<sequence length="61" mass="7404">MGIFSIIIINLQLRQNALIWYSGIYRKEVYREEKLSFLIHLLCELCFFSVTRERFVSIYIL</sequence>
<evidence type="ECO:0000313" key="1">
    <source>
        <dbReference type="EMBL" id="RHF73147.1"/>
    </source>
</evidence>
<organism evidence="1 2">
    <name type="scientific">Bacteroides stercoris</name>
    <dbReference type="NCBI Taxonomy" id="46506"/>
    <lineage>
        <taxon>Bacteria</taxon>
        <taxon>Pseudomonadati</taxon>
        <taxon>Bacteroidota</taxon>
        <taxon>Bacteroidia</taxon>
        <taxon>Bacteroidales</taxon>
        <taxon>Bacteroidaceae</taxon>
        <taxon>Bacteroides</taxon>
    </lineage>
</organism>
<accession>A0A414PX25</accession>
<comment type="caution">
    <text evidence="1">The sequence shown here is derived from an EMBL/GenBank/DDBJ whole genome shotgun (WGS) entry which is preliminary data.</text>
</comment>
<protein>
    <submittedName>
        <fullName evidence="1">Uncharacterized protein</fullName>
    </submittedName>
</protein>
<dbReference type="Proteomes" id="UP000283762">
    <property type="component" value="Unassembled WGS sequence"/>
</dbReference>